<proteinExistence type="predicted"/>
<accession>A0A084VTW3</accession>
<sequence length="351" mass="40014">MCFSADYRPLVFLERPFELTGDVVFGETKVPKQCPKEPRIAFNVSYHLPEYVERVYRALETEDRSCPKEILRLTPPPFSGDCRAERFSPLTTVSGLDAHFKFTKLPSWIDMLLHRLDHAVSAVVPERVHTLNMTDHIDVQARVPQFTNDTEIQINGGAIWFPSRFYHNVKMQHSYTSRIEYGFLSVCSLVHDKLTTFNDRVIRLTEAIRNEYRVRDSFLMTADCSLTPKLAIFVLDDHKGVQIYTGGNYLIYEPAGSGVAATRNGTRDVPPSQTVNINDEQLIDLRNIVYQYPPDDEFYDFRVYIDREGVLVVENQLNGAVVQYGPTGIVNLLLPTVHKGQMCGLCSDRAV</sequence>
<protein>
    <submittedName>
        <fullName evidence="1">AGAP002032-PA-like protein</fullName>
    </submittedName>
</protein>
<dbReference type="EMBL" id="ATLV01016518">
    <property type="status" value="NOT_ANNOTATED_CDS"/>
    <property type="molecule type" value="Genomic_DNA"/>
</dbReference>
<evidence type="ECO:0000313" key="1">
    <source>
        <dbReference type="EMBL" id="KFB41407.1"/>
    </source>
</evidence>
<organism evidence="2 3">
    <name type="scientific">Anopheles sinensis</name>
    <name type="common">Mosquito</name>
    <dbReference type="NCBI Taxonomy" id="74873"/>
    <lineage>
        <taxon>Eukaryota</taxon>
        <taxon>Metazoa</taxon>
        <taxon>Ecdysozoa</taxon>
        <taxon>Arthropoda</taxon>
        <taxon>Hexapoda</taxon>
        <taxon>Insecta</taxon>
        <taxon>Pterygota</taxon>
        <taxon>Neoptera</taxon>
        <taxon>Endopterygota</taxon>
        <taxon>Diptera</taxon>
        <taxon>Nematocera</taxon>
        <taxon>Culicoidea</taxon>
        <taxon>Culicidae</taxon>
        <taxon>Anophelinae</taxon>
        <taxon>Anopheles</taxon>
    </lineage>
</organism>
<dbReference type="EMBL" id="KE525092">
    <property type="protein sequence ID" value="KFB41407.1"/>
    <property type="molecule type" value="Genomic_DNA"/>
</dbReference>
<keyword evidence="3" id="KW-1185">Reference proteome</keyword>
<name>A0A084VTW3_ANOSI</name>
<dbReference type="STRING" id="74873.A0A084VTW3"/>
<evidence type="ECO:0000313" key="3">
    <source>
        <dbReference type="Proteomes" id="UP000030765"/>
    </source>
</evidence>
<evidence type="ECO:0000313" key="2">
    <source>
        <dbReference type="EnsemblMetazoa" id="ASIC008992-PA"/>
    </source>
</evidence>
<dbReference type="OrthoDB" id="7958667at2759"/>
<gene>
    <name evidence="1" type="ORF">ZHAS_00008992</name>
</gene>
<dbReference type="Proteomes" id="UP000030765">
    <property type="component" value="Unassembled WGS sequence"/>
</dbReference>
<dbReference type="VEuPathDB" id="VectorBase:ASIS011699"/>
<reference evidence="1 3" key="1">
    <citation type="journal article" date="2014" name="BMC Genomics">
        <title>Genome sequence of Anopheles sinensis provides insight into genetics basis of mosquito competence for malaria parasites.</title>
        <authorList>
            <person name="Zhou D."/>
            <person name="Zhang D."/>
            <person name="Ding G."/>
            <person name="Shi L."/>
            <person name="Hou Q."/>
            <person name="Ye Y."/>
            <person name="Xu Y."/>
            <person name="Zhou H."/>
            <person name="Xiong C."/>
            <person name="Li S."/>
            <person name="Yu J."/>
            <person name="Hong S."/>
            <person name="Yu X."/>
            <person name="Zou P."/>
            <person name="Chen C."/>
            <person name="Chang X."/>
            <person name="Wang W."/>
            <person name="Lv Y."/>
            <person name="Sun Y."/>
            <person name="Ma L."/>
            <person name="Shen B."/>
            <person name="Zhu C."/>
        </authorList>
    </citation>
    <scope>NUCLEOTIDE SEQUENCE [LARGE SCALE GENOMIC DNA]</scope>
</reference>
<dbReference type="EnsemblMetazoa" id="ASIC008992-RA">
    <property type="protein sequence ID" value="ASIC008992-PA"/>
    <property type="gene ID" value="ASIC008992"/>
</dbReference>
<dbReference type="AlphaFoldDB" id="A0A084VTW3"/>
<dbReference type="VEuPathDB" id="VectorBase:ASIC008992"/>
<dbReference type="OMA" id="KVPKQCP"/>
<reference evidence="2" key="2">
    <citation type="submission" date="2020-05" db="UniProtKB">
        <authorList>
            <consortium name="EnsemblMetazoa"/>
        </authorList>
    </citation>
    <scope>IDENTIFICATION</scope>
</reference>